<dbReference type="InterPro" id="IPR000073">
    <property type="entry name" value="AB_hydrolase_1"/>
</dbReference>
<evidence type="ECO:0000313" key="7">
    <source>
        <dbReference type="Proteomes" id="UP001358417"/>
    </source>
</evidence>
<keyword evidence="7" id="KW-1185">Reference proteome</keyword>
<keyword evidence="3" id="KW-0732">Signal</keyword>
<gene>
    <name evidence="6" type="ORF">LTR84_006286</name>
</gene>
<feature type="chain" id="PRO_5043395787" description="AB hydrolase-1 domain-containing protein" evidence="3">
    <location>
        <begin position="18"/>
        <end position="650"/>
    </location>
</feature>
<sequence length="650" mass="67899">MIPIVLGLAASLSVAFAQECPAGYALNTGKLPDKQTLDWVACPVDDEPTLECATLLVPIDYKNPDVGLLTLPVVRVPAANATGNAKSIIWNPGGPGVAGIANFIGQGEALVTLAGGGYNLVTLDPRGTGFTIPYTCPTVDPEEGSSLPLETDAGLNATFVTNVNQGNLCGEEEYKLAGELVGTAFVARDIDSIAQALNEDGMIRYWGFSYGTLLGSTIAAMFPEKIDRMILDGNINPTDYYHGTNEESVDDVDAALLNFFETCVEAGPTFCALADGVSTGQELNDAFMAVVEGLKDGSVTVSVTDSSGDPVEFGYAQLVNQIYPVLKSPRQFPDAAELISVVYASARTASNPGRLIRREVFDPLAANSIDPPQALNAITCGDWDDYDGTLADFKEWLGLYQERSKFGGDQLISILYGCATWQVNAREKYSGLFTGVETKTPILFINGPFDPVTPFSSAKNSSSGFVGSALLQTMGAGHCSSAQPSTCVQLKVASYFKTGVLPDTSEICYPDKAAFSGAIVQSVNGTNIGPETNSTDRAVGDLGVDDDFAAAVAGLPNLLGKRDNVVYPAALQHVKRDVYQVLKERQASSATATATLIPATCTPTAGGSGSSGSSSSSGGGNNNGASQLLSVSHIWSVVGVVGFALLGACL</sequence>
<evidence type="ECO:0000256" key="2">
    <source>
        <dbReference type="ARBA" id="ARBA00022801"/>
    </source>
</evidence>
<feature type="domain" description="Peptidase S33 tripeptidyl aminopeptidase-like C-terminal" evidence="5">
    <location>
        <begin position="406"/>
        <end position="508"/>
    </location>
</feature>
<accession>A0AAV9N225</accession>
<organism evidence="6 7">
    <name type="scientific">Exophiala bonariae</name>
    <dbReference type="NCBI Taxonomy" id="1690606"/>
    <lineage>
        <taxon>Eukaryota</taxon>
        <taxon>Fungi</taxon>
        <taxon>Dikarya</taxon>
        <taxon>Ascomycota</taxon>
        <taxon>Pezizomycotina</taxon>
        <taxon>Eurotiomycetes</taxon>
        <taxon>Chaetothyriomycetidae</taxon>
        <taxon>Chaetothyriales</taxon>
        <taxon>Herpotrichiellaceae</taxon>
        <taxon>Exophiala</taxon>
    </lineage>
</organism>
<dbReference type="AlphaFoldDB" id="A0AAV9N225"/>
<dbReference type="EMBL" id="JAVRRD010000023">
    <property type="protein sequence ID" value="KAK5048096.1"/>
    <property type="molecule type" value="Genomic_DNA"/>
</dbReference>
<dbReference type="GO" id="GO:0016787">
    <property type="term" value="F:hydrolase activity"/>
    <property type="evidence" value="ECO:0007669"/>
    <property type="project" value="UniProtKB-KW"/>
</dbReference>
<dbReference type="InterPro" id="IPR013595">
    <property type="entry name" value="Pept_S33_TAP-like_C"/>
</dbReference>
<dbReference type="Proteomes" id="UP001358417">
    <property type="component" value="Unassembled WGS sequence"/>
</dbReference>
<evidence type="ECO:0000313" key="6">
    <source>
        <dbReference type="EMBL" id="KAK5048096.1"/>
    </source>
</evidence>
<name>A0AAV9N225_9EURO</name>
<evidence type="ECO:0000256" key="3">
    <source>
        <dbReference type="SAM" id="SignalP"/>
    </source>
</evidence>
<feature type="domain" description="AB hydrolase-1" evidence="4">
    <location>
        <begin position="88"/>
        <end position="240"/>
    </location>
</feature>
<protein>
    <recommendedName>
        <fullName evidence="8">AB hydrolase-1 domain-containing protein</fullName>
    </recommendedName>
</protein>
<dbReference type="PANTHER" id="PTHR43248:SF25">
    <property type="entry name" value="AB HYDROLASE-1 DOMAIN-CONTAINING PROTEIN-RELATED"/>
    <property type="match status" value="1"/>
</dbReference>
<dbReference type="RefSeq" id="XP_064703602.1">
    <property type="nucleotide sequence ID" value="XM_064849847.1"/>
</dbReference>
<dbReference type="Pfam" id="PF00561">
    <property type="entry name" value="Abhydrolase_1"/>
    <property type="match status" value="1"/>
</dbReference>
<dbReference type="Pfam" id="PF08386">
    <property type="entry name" value="Abhydrolase_4"/>
    <property type="match status" value="1"/>
</dbReference>
<dbReference type="InterPro" id="IPR029058">
    <property type="entry name" value="AB_hydrolase_fold"/>
</dbReference>
<comment type="similarity">
    <text evidence="1">Belongs to the peptidase S33 family.</text>
</comment>
<proteinExistence type="inferred from homology"/>
<evidence type="ECO:0000259" key="5">
    <source>
        <dbReference type="Pfam" id="PF08386"/>
    </source>
</evidence>
<dbReference type="SUPFAM" id="SSF53474">
    <property type="entry name" value="alpha/beta-Hydrolases"/>
    <property type="match status" value="1"/>
</dbReference>
<evidence type="ECO:0000259" key="4">
    <source>
        <dbReference type="Pfam" id="PF00561"/>
    </source>
</evidence>
<keyword evidence="2" id="KW-0378">Hydrolase</keyword>
<feature type="signal peptide" evidence="3">
    <location>
        <begin position="1"/>
        <end position="17"/>
    </location>
</feature>
<dbReference type="PANTHER" id="PTHR43248">
    <property type="entry name" value="2-SUCCINYL-6-HYDROXY-2,4-CYCLOHEXADIENE-1-CARBOXYLATE SYNTHASE"/>
    <property type="match status" value="1"/>
</dbReference>
<evidence type="ECO:0000256" key="1">
    <source>
        <dbReference type="ARBA" id="ARBA00010088"/>
    </source>
</evidence>
<dbReference type="InterPro" id="IPR051601">
    <property type="entry name" value="Serine_prot/Carboxylest_S33"/>
</dbReference>
<comment type="caution">
    <text evidence="6">The sequence shown here is derived from an EMBL/GenBank/DDBJ whole genome shotgun (WGS) entry which is preliminary data.</text>
</comment>
<dbReference type="GeneID" id="89974458"/>
<evidence type="ECO:0008006" key="8">
    <source>
        <dbReference type="Google" id="ProtNLM"/>
    </source>
</evidence>
<reference evidence="6 7" key="1">
    <citation type="submission" date="2023-08" db="EMBL/GenBank/DDBJ databases">
        <title>Black Yeasts Isolated from many extreme environments.</title>
        <authorList>
            <person name="Coleine C."/>
            <person name="Stajich J.E."/>
            <person name="Selbmann L."/>
        </authorList>
    </citation>
    <scope>NUCLEOTIDE SEQUENCE [LARGE SCALE GENOMIC DNA]</scope>
    <source>
        <strain evidence="6 7">CCFEE 5792</strain>
    </source>
</reference>
<dbReference type="Gene3D" id="3.40.50.1820">
    <property type="entry name" value="alpha/beta hydrolase"/>
    <property type="match status" value="1"/>
</dbReference>